<comment type="caution">
    <text evidence="1">The sequence shown here is derived from an EMBL/GenBank/DDBJ whole genome shotgun (WGS) entry which is preliminary data.</text>
</comment>
<gene>
    <name evidence="1" type="ORF">GGP82_002429</name>
</gene>
<evidence type="ECO:0000313" key="1">
    <source>
        <dbReference type="EMBL" id="MCS3865865.1"/>
    </source>
</evidence>
<sequence>MLTHTAVAALAAWGAWTWATGDPVRKEVPAPEIPDIRVTAPDEVQAARETTAVMDTTCAAIPEGIVPEEQEKSTNGLPEVEYTGGRAPYITVEVTRQGPAVEVTPSAVTLQGYAPDGTLRSYRYERDRRRLSLGPYVQMMNSAGRLSIAAGAEVRWDVSGRWNLSGRAGKLARSGWTGSLSLTYDLL</sequence>
<reference evidence="1" key="1">
    <citation type="submission" date="2022-08" db="EMBL/GenBank/DDBJ databases">
        <title>Genomic Encyclopedia of Type Strains, Phase V (KMG-V): Genome sequencing to study the core and pangenomes of soil and plant-associated prokaryotes.</title>
        <authorList>
            <person name="Whitman W."/>
        </authorList>
    </citation>
    <scope>NUCLEOTIDE SEQUENCE</scope>
    <source>
        <strain evidence="1">SP2016B</strain>
    </source>
</reference>
<organism evidence="1 2">
    <name type="scientific">Salinibacter ruber</name>
    <dbReference type="NCBI Taxonomy" id="146919"/>
    <lineage>
        <taxon>Bacteria</taxon>
        <taxon>Pseudomonadati</taxon>
        <taxon>Rhodothermota</taxon>
        <taxon>Rhodothermia</taxon>
        <taxon>Rhodothermales</taxon>
        <taxon>Salinibacteraceae</taxon>
        <taxon>Salinibacter</taxon>
    </lineage>
</organism>
<proteinExistence type="predicted"/>
<dbReference type="RefSeq" id="WP_259083826.1">
    <property type="nucleotide sequence ID" value="NZ_JANTYZ010000007.1"/>
</dbReference>
<name>A0A9X2R7R7_9BACT</name>
<dbReference type="Proteomes" id="UP001155034">
    <property type="component" value="Unassembled WGS sequence"/>
</dbReference>
<evidence type="ECO:0000313" key="2">
    <source>
        <dbReference type="Proteomes" id="UP001155034"/>
    </source>
</evidence>
<dbReference type="EMBL" id="JANTYZ010000007">
    <property type="protein sequence ID" value="MCS3865865.1"/>
    <property type="molecule type" value="Genomic_DNA"/>
</dbReference>
<protein>
    <submittedName>
        <fullName evidence="1">Uncharacterized protein</fullName>
    </submittedName>
</protein>
<accession>A0A9X2R7R7</accession>
<dbReference type="AlphaFoldDB" id="A0A9X2R7R7"/>